<gene>
    <name evidence="8" type="ORF">HED35_13260</name>
</gene>
<dbReference type="Pfam" id="PF17998">
    <property type="entry name" value="AgI_II_C2"/>
    <property type="match status" value="2"/>
</dbReference>
<dbReference type="Proteomes" id="UP000521358">
    <property type="component" value="Unassembled WGS sequence"/>
</dbReference>
<feature type="domain" description="Adhesin isopeptide-forming adherence" evidence="7">
    <location>
        <begin position="1156"/>
        <end position="1298"/>
    </location>
</feature>
<dbReference type="InterPro" id="IPR041033">
    <property type="entry name" value="SpaA_PFL_dom_1"/>
</dbReference>
<comment type="caution">
    <text evidence="8">The sequence shown here is derived from an EMBL/GenBank/DDBJ whole genome shotgun (WGS) entry which is preliminary data.</text>
</comment>
<evidence type="ECO:0000313" key="8">
    <source>
        <dbReference type="EMBL" id="NKC69059.1"/>
    </source>
</evidence>
<evidence type="ECO:0000256" key="2">
    <source>
        <dbReference type="ARBA" id="ARBA00022525"/>
    </source>
</evidence>
<evidence type="ECO:0000313" key="9">
    <source>
        <dbReference type="Proteomes" id="UP000521358"/>
    </source>
</evidence>
<evidence type="ECO:0000256" key="3">
    <source>
        <dbReference type="ARBA" id="ARBA00022729"/>
    </source>
</evidence>
<dbReference type="Pfam" id="PF16364">
    <property type="entry name" value="Antigen_C"/>
    <property type="match status" value="2"/>
</dbReference>
<dbReference type="RefSeq" id="WP_167808102.1">
    <property type="nucleotide sequence ID" value="NZ_JAAVMB010000019.1"/>
</dbReference>
<dbReference type="InterPro" id="IPR013783">
    <property type="entry name" value="Ig-like_fold"/>
</dbReference>
<dbReference type="Pfam" id="PF17802">
    <property type="entry name" value="SpaA"/>
    <property type="match status" value="2"/>
</dbReference>
<keyword evidence="3" id="KW-0732">Signal</keyword>
<accession>A0A7X6DB10</accession>
<feature type="compositionally biased region" description="Basic and acidic residues" evidence="4">
    <location>
        <begin position="655"/>
        <end position="675"/>
    </location>
</feature>
<feature type="domain" description="Cell surface antigen C-terminal" evidence="5">
    <location>
        <begin position="960"/>
        <end position="1113"/>
    </location>
</feature>
<evidence type="ECO:0000259" key="5">
    <source>
        <dbReference type="Pfam" id="PF16364"/>
    </source>
</evidence>
<dbReference type="EMBL" id="JAAVMB010000019">
    <property type="protein sequence ID" value="NKC69059.1"/>
    <property type="molecule type" value="Genomic_DNA"/>
</dbReference>
<evidence type="ECO:0000259" key="7">
    <source>
        <dbReference type="Pfam" id="PF17998"/>
    </source>
</evidence>
<feature type="region of interest" description="Disordered" evidence="4">
    <location>
        <begin position="651"/>
        <end position="676"/>
    </location>
</feature>
<protein>
    <submittedName>
        <fullName evidence="8">LPXTG cell wall anchor domain-containing protein</fullName>
    </submittedName>
</protein>
<proteinExistence type="inferred from homology"/>
<feature type="domain" description="SpaA-like prealbumin fold" evidence="6">
    <location>
        <begin position="824"/>
        <end position="889"/>
    </location>
</feature>
<evidence type="ECO:0000256" key="1">
    <source>
        <dbReference type="ARBA" id="ARBA00007257"/>
    </source>
</evidence>
<feature type="domain" description="Cell surface antigen C-terminal" evidence="5">
    <location>
        <begin position="1319"/>
        <end position="1472"/>
    </location>
</feature>
<feature type="domain" description="Adhesin isopeptide-forming adherence" evidence="7">
    <location>
        <begin position="1517"/>
        <end position="1655"/>
    </location>
</feature>
<dbReference type="InterPro" id="IPR026345">
    <property type="entry name" value="Adh_isopep-form_adh_dom"/>
</dbReference>
<evidence type="ECO:0000256" key="4">
    <source>
        <dbReference type="SAM" id="MobiDB-lite"/>
    </source>
</evidence>
<keyword evidence="2" id="KW-0964">Secreted</keyword>
<dbReference type="Gene3D" id="2.60.40.740">
    <property type="match status" value="4"/>
</dbReference>
<dbReference type="InterPro" id="IPR032300">
    <property type="entry name" value="Antigen_C"/>
</dbReference>
<organism evidence="8 9">
    <name type="scientific">Vagococcus fluvialis</name>
    <dbReference type="NCBI Taxonomy" id="2738"/>
    <lineage>
        <taxon>Bacteria</taxon>
        <taxon>Bacillati</taxon>
        <taxon>Bacillota</taxon>
        <taxon>Bacilli</taxon>
        <taxon>Lactobacillales</taxon>
        <taxon>Enterococcaceae</taxon>
        <taxon>Vagococcus</taxon>
    </lineage>
</organism>
<dbReference type="NCBIfam" id="TIGR04228">
    <property type="entry name" value="isopep_sspB_C2"/>
    <property type="match status" value="2"/>
</dbReference>
<feature type="domain" description="SpaA-like prealbumin fold" evidence="6">
    <location>
        <begin position="574"/>
        <end position="647"/>
    </location>
</feature>
<reference evidence="8 9" key="1">
    <citation type="submission" date="2020-03" db="EMBL/GenBank/DDBJ databases">
        <title>Bacterial samples isolated from urine from healthy bovine heifers (Gyr breed).</title>
        <authorList>
            <person name="Giannattasio-Ferraz S."/>
            <person name="Maskeri L."/>
            <person name="Penido A."/>
            <person name="Barbosa-Stancioli E.F."/>
            <person name="Putonti C."/>
        </authorList>
    </citation>
    <scope>NUCLEOTIDE SEQUENCE [LARGE SCALE GENOMIC DNA]</scope>
    <source>
        <strain evidence="8 9">UFMG-H7</strain>
    </source>
</reference>
<dbReference type="NCBIfam" id="TIGR01167">
    <property type="entry name" value="LPXTG_anchor"/>
    <property type="match status" value="1"/>
</dbReference>
<comment type="similarity">
    <text evidence="1">Belongs to the serine-aspartate repeat-containing protein (SDr) family.</text>
</comment>
<dbReference type="PANTHER" id="PTHR36108:SF13">
    <property type="entry name" value="COLOSSIN-B-RELATED"/>
    <property type="match status" value="1"/>
</dbReference>
<name>A0A7X6DB10_9ENTE</name>
<evidence type="ECO:0000259" key="6">
    <source>
        <dbReference type="Pfam" id="PF17802"/>
    </source>
</evidence>
<sequence>MKKKRQTTNYQERRIKRYLGLVLGVVSVFILSLAATVVHALTLPTGAKQVGTINNAPVVESKTNDTSSQHFKDIISALLEGIDTPPYVVDQVAWNSKTSLFNGKNISSFGQSPVAVFGADGFEPTDKAILLNLGDVAYIQDVGTALDTKTGEKIPLALGVTFQGAKGPGNTPLNKVLMGAKSQNTVVTLAWGSPTSVGGGGGGSTEGGGIEGGTNDGTGFFFIEEINYMLTLINSKTGATLPNNTLMPIKISDIDASQLATMGGQGAKGYILSPNSALSQSGNGFKSNSDGALIEDTINLSTNSYIVLKQYNTNSVQFQYTNGKNDYLDIVTGQFGSTPWDLSDLLGGFIEIDKSTVQFGKDLWNDKYNFTSLSFDVVDKNGKVVDTIKLDAKGKGKSKRIPQGTYTLKEKSSNWTSSGQTVNADQTTNVPAGDTVIVKPKNKAVRGKITINKSLDNGYNKELPNQLYRFEGLQYQVTSKDGKFKDTVTLDKTGNATTKELPLGIYTVQEIESSVTKETGQVVNPKVYEVELKYANQTTEIVASTSEVTNTPVLGQITIEKSGVESGKDMWNQHYSLAGNVFRLTSKTDGKTYEITTNEKGIAKTDDKMPLGIYDIEEIKAGPGFVNTFKKKTVELTWKDNQTKVVFAETEGDNQEIKGESRLEKEDKETGKESQGKAVLQEAEYGLFYAEDATGSSPHKKGQAVKWADIPKATLLKGSKVTSSIINGSEVKHGDNVVIKVDDKELSVAVGNLALGKYEWRELNAPVGYAADKTVYPFELTKKDDHTPNIVADTIISKEPLIKAKLPIQKLAEIEGESAESGYNGVEFTATPLEGTKGKPVTVKTGVNPQTDEDGYAEFLLPYGDYVIEETKGIEGFDDIKPIYIHMTTDVKKDLLTISASMNKDFSKPFSKRVFSLSDNVVAENPNAGEAVGIVSYDKPIISLSKMTFTDKDVPVIETDPIKDVTKTDGGVSIDKGDVALSSDFVYSLKSSELSAKRVKETEKWTIVDDYDENFDQFKGTFKVYAANDFGKFKKGDVLPEDYFKAEDKDGKVTFEATSSFLSVINKLMKETISFEIRADFYRHTYNEAIKNVFVEHINDEEKISNIVETNTPKPEPHKFNVSEKNFDLTGDKLLDDDSELEDRYKDTNENPYSDKVENNEKENLNTKLVNPGDSIIYQLWLDTRPYDNTSQLTKLGMVDIFDHTQLKTNLKRIKVYDYKGKNVTEYFDIAIKDNELTVFANAFKEVVNAEGEKVQVVDTEKLPLGHFYKVEFPTTVKEEADREKDIINTANQITVDSLSKEIILPTEKRVNSLDKGEKPKKDVVKVDEGESIDGKDVALNSNFIYKLHSRILSAGRTDDVTEWQIVDDYDETFDRYNESYRVFSATEFGEYKVGDQLPEDFFKAEEKDGKVTFTAQEPFFDVIDENKAQTVGFVIHADFYRFKDSKEVVNTFVESVNKVEEKSNEVKTKTPMIEPHKFDLSQEKYDLQGDKLLADDKEMEDRYKESNENPYADDPKNNQKENINTLKVKNGQKIVYQLWLDTRAFDTTSLLTQLQMVDSYDKNALTVDTKQVKVYDNEGKDVTEHFTVTDKEGKLTISASSLVESTNRKGEKVNIIDTSKLTLGQYYKIDVPATVKKEVKEGTEIINVANQEWKDIDDTEGKHITEKRVNKVEKPSLPTTPKEVLQKVLPQTGDSPSTLAIKVIGWLLVSSTGIILYRRRQQRLVLEGLFEDDSKPTDE</sequence>
<dbReference type="PANTHER" id="PTHR36108">
    <property type="entry name" value="COLOSSIN-B-RELATED"/>
    <property type="match status" value="1"/>
</dbReference>
<feature type="region of interest" description="Disordered" evidence="4">
    <location>
        <begin position="1500"/>
        <end position="1520"/>
    </location>
</feature>
<dbReference type="Gene3D" id="2.60.40.10">
    <property type="entry name" value="Immunoglobulins"/>
    <property type="match status" value="5"/>
</dbReference>